<dbReference type="RefSeq" id="XP_002484944.1">
    <property type="nucleotide sequence ID" value="XM_002484899.1"/>
</dbReference>
<dbReference type="HOGENOM" id="CLU_004083_7_2_1"/>
<gene>
    <name evidence="9" type="ORF">TSTA_044570</name>
</gene>
<dbReference type="InterPro" id="IPR036864">
    <property type="entry name" value="Zn2-C6_fun-type_DNA-bd_sf"/>
</dbReference>
<dbReference type="GO" id="GO:0008270">
    <property type="term" value="F:zinc ion binding"/>
    <property type="evidence" value="ECO:0007669"/>
    <property type="project" value="InterPro"/>
</dbReference>
<dbReference type="STRING" id="441959.B8ML76"/>
<evidence type="ECO:0000256" key="4">
    <source>
        <dbReference type="ARBA" id="ARBA00023125"/>
    </source>
</evidence>
<accession>B8ML76</accession>
<dbReference type="EMBL" id="EQ962657">
    <property type="protein sequence ID" value="EED14991.1"/>
    <property type="molecule type" value="Genomic_DNA"/>
</dbReference>
<feature type="region of interest" description="Disordered" evidence="7">
    <location>
        <begin position="278"/>
        <end position="304"/>
    </location>
</feature>
<dbReference type="PROSITE" id="PS00463">
    <property type="entry name" value="ZN2_CY6_FUNGAL_1"/>
    <property type="match status" value="1"/>
</dbReference>
<dbReference type="InterPro" id="IPR007219">
    <property type="entry name" value="XnlR_reg_dom"/>
</dbReference>
<dbReference type="CDD" id="cd00067">
    <property type="entry name" value="GAL4"/>
    <property type="match status" value="1"/>
</dbReference>
<proteinExistence type="predicted"/>
<dbReference type="SUPFAM" id="SSF57701">
    <property type="entry name" value="Zn2/Cys6 DNA-binding domain"/>
    <property type="match status" value="1"/>
</dbReference>
<dbReference type="GeneID" id="8104133"/>
<dbReference type="OMA" id="SPMECIS"/>
<evidence type="ECO:0000256" key="5">
    <source>
        <dbReference type="ARBA" id="ARBA00023163"/>
    </source>
</evidence>
<dbReference type="PROSITE" id="PS50048">
    <property type="entry name" value="ZN2_CY6_FUNGAL_2"/>
    <property type="match status" value="1"/>
</dbReference>
<sequence length="438" mass="49674">MASNPRRIMPGAPCLECRRRKIGCNRSRPCSYCVKTKIQCIYPAPTVAPSTDGTDKTEYVQRRVDGVEERLSVLERHMNEIKQLVMDRNSPSRGLQDANRPVSEAVAVATHETALSSQATQSIITIEPAQESNEIFSPMTLVAMWQTYLERVDPLLKLIHVPSTQKIVMQACKDIKIANPNTVCLTYAIAYAAIVSMSPMECISDLQHNPQGPNVHGLIGMAIGIAIKMHLNRDGDKSDISTFEAEMRRRLWWHILTLDVLAAQDKSTDPCVLGSSFNTRTPSNVSDSQLDPDMSRPPADRPENTEMTFTLCNFTVTFYSRQLMFSSDFCHENPYPILSVQEKCDAIRILEKQIEVQYLQYFDESVPLQRITMLATRLNLLKMKLSVNGQSSKESGSRYDQQFIQDCALYTDYVSSMKNCQKSSYFMWFFDNLLNWSV</sequence>
<dbReference type="VEuPathDB" id="FungiDB:TSTA_044570"/>
<evidence type="ECO:0000256" key="2">
    <source>
        <dbReference type="ARBA" id="ARBA00022723"/>
    </source>
</evidence>
<keyword evidence="2" id="KW-0479">Metal-binding</keyword>
<name>B8ML76_TALSN</name>
<dbReference type="PANTHER" id="PTHR31001">
    <property type="entry name" value="UNCHARACTERIZED TRANSCRIPTIONAL REGULATORY PROTEIN"/>
    <property type="match status" value="1"/>
</dbReference>
<reference evidence="10" key="1">
    <citation type="journal article" date="2015" name="Genome Announc.">
        <title>Genome sequence of the AIDS-associated pathogen Penicillium marneffei (ATCC18224) and its near taxonomic relative Talaromyces stipitatus (ATCC10500).</title>
        <authorList>
            <person name="Nierman W.C."/>
            <person name="Fedorova-Abrams N.D."/>
            <person name="Andrianopoulos A."/>
        </authorList>
    </citation>
    <scope>NUCLEOTIDE SEQUENCE [LARGE SCALE GENOMIC DNA]</scope>
    <source>
        <strain evidence="10">ATCC 10500 / CBS 375.48 / QM 6759 / NRRL 1006</strain>
    </source>
</reference>
<feature type="compositionally biased region" description="Polar residues" evidence="7">
    <location>
        <begin position="278"/>
        <end position="289"/>
    </location>
</feature>
<dbReference type="GO" id="GO:0006351">
    <property type="term" value="P:DNA-templated transcription"/>
    <property type="evidence" value="ECO:0007669"/>
    <property type="project" value="InterPro"/>
</dbReference>
<evidence type="ECO:0000313" key="10">
    <source>
        <dbReference type="Proteomes" id="UP000001745"/>
    </source>
</evidence>
<protein>
    <recommendedName>
        <fullName evidence="8">Zn(2)-C6 fungal-type domain-containing protein</fullName>
    </recommendedName>
</protein>
<dbReference type="PhylomeDB" id="B8ML76"/>
<dbReference type="SMART" id="SM00906">
    <property type="entry name" value="Fungal_trans"/>
    <property type="match status" value="1"/>
</dbReference>
<feature type="domain" description="Zn(2)-C6 fungal-type" evidence="8">
    <location>
        <begin position="13"/>
        <end position="42"/>
    </location>
</feature>
<keyword evidence="3" id="KW-0805">Transcription regulation</keyword>
<evidence type="ECO:0000259" key="8">
    <source>
        <dbReference type="PROSITE" id="PS50048"/>
    </source>
</evidence>
<evidence type="ECO:0000256" key="6">
    <source>
        <dbReference type="ARBA" id="ARBA00023242"/>
    </source>
</evidence>
<comment type="subcellular location">
    <subcellularLocation>
        <location evidence="1">Nucleus</location>
    </subcellularLocation>
</comment>
<dbReference type="GO" id="GO:0000981">
    <property type="term" value="F:DNA-binding transcription factor activity, RNA polymerase II-specific"/>
    <property type="evidence" value="ECO:0007669"/>
    <property type="project" value="InterPro"/>
</dbReference>
<dbReference type="SMART" id="SM00066">
    <property type="entry name" value="GAL4"/>
    <property type="match status" value="1"/>
</dbReference>
<evidence type="ECO:0000313" key="9">
    <source>
        <dbReference type="EMBL" id="EED14991.1"/>
    </source>
</evidence>
<dbReference type="eggNOG" id="KOG4389">
    <property type="taxonomic scope" value="Eukaryota"/>
</dbReference>
<organism evidence="9 10">
    <name type="scientific">Talaromyces stipitatus (strain ATCC 10500 / CBS 375.48 / QM 6759 / NRRL 1006)</name>
    <name type="common">Penicillium stipitatum</name>
    <dbReference type="NCBI Taxonomy" id="441959"/>
    <lineage>
        <taxon>Eukaryota</taxon>
        <taxon>Fungi</taxon>
        <taxon>Dikarya</taxon>
        <taxon>Ascomycota</taxon>
        <taxon>Pezizomycotina</taxon>
        <taxon>Eurotiomycetes</taxon>
        <taxon>Eurotiomycetidae</taxon>
        <taxon>Eurotiales</taxon>
        <taxon>Trichocomaceae</taxon>
        <taxon>Talaromyces</taxon>
        <taxon>Talaromyces sect. Talaromyces</taxon>
    </lineage>
</organism>
<dbReference type="CDD" id="cd12148">
    <property type="entry name" value="fungal_TF_MHR"/>
    <property type="match status" value="1"/>
</dbReference>
<dbReference type="Pfam" id="PF00172">
    <property type="entry name" value="Zn_clus"/>
    <property type="match status" value="1"/>
</dbReference>
<evidence type="ECO:0000256" key="1">
    <source>
        <dbReference type="ARBA" id="ARBA00004123"/>
    </source>
</evidence>
<dbReference type="AlphaFoldDB" id="B8ML76"/>
<dbReference type="GO" id="GO:0003677">
    <property type="term" value="F:DNA binding"/>
    <property type="evidence" value="ECO:0007669"/>
    <property type="project" value="UniProtKB-KW"/>
</dbReference>
<dbReference type="InterPro" id="IPR050613">
    <property type="entry name" value="Sec_Metabolite_Reg"/>
</dbReference>
<evidence type="ECO:0000256" key="3">
    <source>
        <dbReference type="ARBA" id="ARBA00023015"/>
    </source>
</evidence>
<dbReference type="OrthoDB" id="435881at2759"/>
<keyword evidence="5" id="KW-0804">Transcription</keyword>
<keyword evidence="10" id="KW-1185">Reference proteome</keyword>
<dbReference type="Gene3D" id="4.10.240.10">
    <property type="entry name" value="Zn(2)-C6 fungal-type DNA-binding domain"/>
    <property type="match status" value="1"/>
</dbReference>
<dbReference type="Pfam" id="PF04082">
    <property type="entry name" value="Fungal_trans"/>
    <property type="match status" value="1"/>
</dbReference>
<evidence type="ECO:0000256" key="7">
    <source>
        <dbReference type="SAM" id="MobiDB-lite"/>
    </source>
</evidence>
<dbReference type="PANTHER" id="PTHR31001:SF91">
    <property type="entry name" value="ZN(II)2CYS6 TRANSCRIPTION FACTOR (EUROFUNG)"/>
    <property type="match status" value="1"/>
</dbReference>
<dbReference type="InParanoid" id="B8ML76"/>
<keyword evidence="4" id="KW-0238">DNA-binding</keyword>
<keyword evidence="6" id="KW-0539">Nucleus</keyword>
<dbReference type="GO" id="GO:0005634">
    <property type="term" value="C:nucleus"/>
    <property type="evidence" value="ECO:0007669"/>
    <property type="project" value="UniProtKB-SubCell"/>
</dbReference>
<dbReference type="InterPro" id="IPR001138">
    <property type="entry name" value="Zn2Cys6_DnaBD"/>
</dbReference>
<dbReference type="Proteomes" id="UP000001745">
    <property type="component" value="Unassembled WGS sequence"/>
</dbReference>